<accession>A0A1Q4H581</accession>
<reference evidence="7 9" key="2">
    <citation type="submission" date="2017-10" db="EMBL/GenBank/DDBJ databases">
        <title>The new phylogeny of genus Mycobacterium.</title>
        <authorList>
            <person name="Tortoli E."/>
            <person name="Trovato A."/>
            <person name="Cirillo D.M."/>
        </authorList>
    </citation>
    <scope>NUCLEOTIDE SEQUENCE [LARGE SCALE GENOMIC DNA]</scope>
    <source>
        <strain evidence="7 9">IP141170001</strain>
    </source>
</reference>
<feature type="DNA-binding region" description="H-T-H motif" evidence="4">
    <location>
        <begin position="34"/>
        <end position="53"/>
    </location>
</feature>
<name>A0A1Q4H581_9MYCO</name>
<evidence type="ECO:0000313" key="8">
    <source>
        <dbReference type="Proteomes" id="UP000191039"/>
    </source>
</evidence>
<keyword evidence="3" id="KW-0804">Transcription</keyword>
<dbReference type="PROSITE" id="PS50977">
    <property type="entry name" value="HTH_TETR_2"/>
    <property type="match status" value="1"/>
</dbReference>
<dbReference type="OrthoDB" id="5181477at2"/>
<organism evidence="7 9">
    <name type="scientific">Mycolicibacterium diernhoferi</name>
    <dbReference type="NCBI Taxonomy" id="1801"/>
    <lineage>
        <taxon>Bacteria</taxon>
        <taxon>Bacillati</taxon>
        <taxon>Actinomycetota</taxon>
        <taxon>Actinomycetes</taxon>
        <taxon>Mycobacteriales</taxon>
        <taxon>Mycobacteriaceae</taxon>
        <taxon>Mycolicibacterium</taxon>
    </lineage>
</organism>
<evidence type="ECO:0000256" key="4">
    <source>
        <dbReference type="PROSITE-ProRule" id="PRU00335"/>
    </source>
</evidence>
<evidence type="ECO:0000313" key="9">
    <source>
        <dbReference type="Proteomes" id="UP000220340"/>
    </source>
</evidence>
<dbReference type="Pfam" id="PF00440">
    <property type="entry name" value="TetR_N"/>
    <property type="match status" value="1"/>
</dbReference>
<dbReference type="GO" id="GO:0000976">
    <property type="term" value="F:transcription cis-regulatory region binding"/>
    <property type="evidence" value="ECO:0007669"/>
    <property type="project" value="TreeGrafter"/>
</dbReference>
<evidence type="ECO:0000256" key="3">
    <source>
        <dbReference type="ARBA" id="ARBA00023163"/>
    </source>
</evidence>
<sequence length="194" mass="21291">MLDAPDDGFGTRRRTRLFDDLLALFLAEGFSHLTLDEIAARLRCSKSTLYTLATSKDELVRRVTVYFFKRATTAVEATLAQAGNARQRVAAYLTGVGAELAVASDAFMADMNDFAPAREVYEANTRAAALRVRQLIEDGVGEGEYREVHTSFAADLIATMMVRIQQRSVREATGLTDAEAYAELATLLTEGLRA</sequence>
<dbReference type="GO" id="GO:0003700">
    <property type="term" value="F:DNA-binding transcription factor activity"/>
    <property type="evidence" value="ECO:0007669"/>
    <property type="project" value="TreeGrafter"/>
</dbReference>
<feature type="domain" description="HTH tetR-type" evidence="5">
    <location>
        <begin position="11"/>
        <end position="71"/>
    </location>
</feature>
<reference evidence="6 8" key="1">
    <citation type="submission" date="2016-09" db="EMBL/GenBank/DDBJ databases">
        <title>genome sequences of unsequenced Mycobacteria.</title>
        <authorList>
            <person name="Greninger A.L."/>
            <person name="Jerome K.R."/>
            <person name="Mcnair B."/>
            <person name="Wallis C."/>
            <person name="Fang F."/>
        </authorList>
    </citation>
    <scope>NUCLEOTIDE SEQUENCE [LARGE SCALE GENOMIC DNA]</scope>
    <source>
        <strain evidence="6 8">BM1</strain>
    </source>
</reference>
<dbReference type="PANTHER" id="PTHR30055">
    <property type="entry name" value="HTH-TYPE TRANSCRIPTIONAL REGULATOR RUTR"/>
    <property type="match status" value="1"/>
</dbReference>
<dbReference type="Gene3D" id="1.10.10.60">
    <property type="entry name" value="Homeodomain-like"/>
    <property type="match status" value="1"/>
</dbReference>
<dbReference type="SUPFAM" id="SSF48498">
    <property type="entry name" value="Tetracyclin repressor-like, C-terminal domain"/>
    <property type="match status" value="1"/>
</dbReference>
<keyword evidence="1" id="KW-0805">Transcription regulation</keyword>
<dbReference type="SUPFAM" id="SSF46689">
    <property type="entry name" value="Homeodomain-like"/>
    <property type="match status" value="1"/>
</dbReference>
<evidence type="ECO:0000259" key="5">
    <source>
        <dbReference type="PROSITE" id="PS50977"/>
    </source>
</evidence>
<dbReference type="Proteomes" id="UP000191039">
    <property type="component" value="Unassembled WGS sequence"/>
</dbReference>
<dbReference type="InterPro" id="IPR036271">
    <property type="entry name" value="Tet_transcr_reg_TetR-rel_C_sf"/>
</dbReference>
<dbReference type="RefSeq" id="WP_073859390.1">
    <property type="nucleotide sequence ID" value="NZ_BAAATC010000015.1"/>
</dbReference>
<dbReference type="EMBL" id="PDCR01000010">
    <property type="protein sequence ID" value="PEG54810.1"/>
    <property type="molecule type" value="Genomic_DNA"/>
</dbReference>
<keyword evidence="9" id="KW-1185">Reference proteome</keyword>
<dbReference type="InterPro" id="IPR050109">
    <property type="entry name" value="HTH-type_TetR-like_transc_reg"/>
</dbReference>
<dbReference type="Proteomes" id="UP000220340">
    <property type="component" value="Unassembled WGS sequence"/>
</dbReference>
<dbReference type="STRING" id="1801.BRW64_26115"/>
<evidence type="ECO:0000256" key="1">
    <source>
        <dbReference type="ARBA" id="ARBA00023015"/>
    </source>
</evidence>
<dbReference type="PANTHER" id="PTHR30055:SF234">
    <property type="entry name" value="HTH-TYPE TRANSCRIPTIONAL REGULATOR BETI"/>
    <property type="match status" value="1"/>
</dbReference>
<evidence type="ECO:0000256" key="2">
    <source>
        <dbReference type="ARBA" id="ARBA00023125"/>
    </source>
</evidence>
<comment type="caution">
    <text evidence="7">The sequence shown here is derived from an EMBL/GenBank/DDBJ whole genome shotgun (WGS) entry which is preliminary data.</text>
</comment>
<gene>
    <name evidence="6" type="ORF">BV510_19725</name>
    <name evidence="7" type="ORF">CRI78_09960</name>
</gene>
<dbReference type="EMBL" id="MIJD01000232">
    <property type="protein sequence ID" value="OPE51319.1"/>
    <property type="molecule type" value="Genomic_DNA"/>
</dbReference>
<protein>
    <submittedName>
        <fullName evidence="6">TetR family transcriptional regulator</fullName>
    </submittedName>
    <submittedName>
        <fullName evidence="7">TetR/AcrR family transcriptional regulator</fullName>
    </submittedName>
</protein>
<proteinExistence type="predicted"/>
<dbReference type="AlphaFoldDB" id="A0A1Q4H581"/>
<dbReference type="Gene3D" id="1.10.357.10">
    <property type="entry name" value="Tetracycline Repressor, domain 2"/>
    <property type="match status" value="1"/>
</dbReference>
<dbReference type="InterPro" id="IPR009057">
    <property type="entry name" value="Homeodomain-like_sf"/>
</dbReference>
<dbReference type="InterPro" id="IPR001647">
    <property type="entry name" value="HTH_TetR"/>
</dbReference>
<keyword evidence="2 4" id="KW-0238">DNA-binding</keyword>
<evidence type="ECO:0000313" key="6">
    <source>
        <dbReference type="EMBL" id="OPE51319.1"/>
    </source>
</evidence>
<evidence type="ECO:0000313" key="7">
    <source>
        <dbReference type="EMBL" id="PEG54810.1"/>
    </source>
</evidence>